<dbReference type="UniPathway" id="UPA00241">
    <property type="reaction ID" value="UER00352"/>
</dbReference>
<dbReference type="GO" id="GO:0015937">
    <property type="term" value="P:coenzyme A biosynthetic process"/>
    <property type="evidence" value="ECO:0007669"/>
    <property type="project" value="UniProtKB-UniRule"/>
</dbReference>
<name>A0A2K8KU79_9GAMM</name>
<keyword evidence="9 16" id="KW-0547">Nucleotide-binding</keyword>
<keyword evidence="12 16" id="KW-0630">Potassium</keyword>
<accession>A0A2K8KU79</accession>
<evidence type="ECO:0000256" key="16">
    <source>
        <dbReference type="HAMAP-Rule" id="MF_01274"/>
    </source>
</evidence>
<sequence length="243" mass="25852">MVNESATLFLDCGNTRIKYSHGDDYGVFADLGSLASFVTDGYVCEVVVASVSHQTAEVVGVLWAQGIEAQVATVVDGFAGLRLVYPDVRLLGVDRWLAMLGACQRFPGQDLWVVDAGTALKIDYLTKDSRHQGGSISVGLALAAKSLTGNTAHLPKADLGFSAQLGQDTIGCLNFGIVYGAVALIEQTVQSFGSAKAQVVLTGGDADTLRPHLTKPIIHAPNLVLQGLKYYWRLINELNGDSK</sequence>
<comment type="subunit">
    <text evidence="5 16">Homodimer.</text>
</comment>
<dbReference type="NCBIfam" id="TIGR00671">
    <property type="entry name" value="baf"/>
    <property type="match status" value="1"/>
</dbReference>
<evidence type="ECO:0000256" key="10">
    <source>
        <dbReference type="ARBA" id="ARBA00022777"/>
    </source>
</evidence>
<evidence type="ECO:0000256" key="15">
    <source>
        <dbReference type="ARBA" id="ARBA00040883"/>
    </source>
</evidence>
<dbReference type="OrthoDB" id="9781305at2"/>
<comment type="subcellular location">
    <subcellularLocation>
        <location evidence="3 16">Cytoplasm</location>
    </subcellularLocation>
</comment>
<evidence type="ECO:0000256" key="11">
    <source>
        <dbReference type="ARBA" id="ARBA00022840"/>
    </source>
</evidence>
<keyword evidence="10 16" id="KW-0418">Kinase</keyword>
<feature type="binding site" evidence="16">
    <location>
        <begin position="92"/>
        <end position="95"/>
    </location>
    <ligand>
        <name>substrate</name>
    </ligand>
</feature>
<evidence type="ECO:0000256" key="12">
    <source>
        <dbReference type="ARBA" id="ARBA00022958"/>
    </source>
</evidence>
<evidence type="ECO:0000256" key="7">
    <source>
        <dbReference type="ARBA" id="ARBA00022490"/>
    </source>
</evidence>
<feature type="binding site" evidence="16">
    <location>
        <position position="85"/>
    </location>
    <ligand>
        <name>substrate</name>
    </ligand>
</feature>
<evidence type="ECO:0000256" key="4">
    <source>
        <dbReference type="ARBA" id="ARBA00005225"/>
    </source>
</evidence>
<evidence type="ECO:0000256" key="3">
    <source>
        <dbReference type="ARBA" id="ARBA00004496"/>
    </source>
</evidence>
<dbReference type="GO" id="GO:0046872">
    <property type="term" value="F:metal ion binding"/>
    <property type="evidence" value="ECO:0007669"/>
    <property type="project" value="UniProtKB-KW"/>
</dbReference>
<evidence type="ECO:0000313" key="17">
    <source>
        <dbReference type="EMBL" id="ATX78253.1"/>
    </source>
</evidence>
<keyword evidence="8 16" id="KW-0808">Transferase</keyword>
<dbReference type="EC" id="2.7.1.33" evidence="6 16"/>
<organism evidence="17 18">
    <name type="scientific">Reinekea forsetii</name>
    <dbReference type="NCBI Taxonomy" id="1336806"/>
    <lineage>
        <taxon>Bacteria</taxon>
        <taxon>Pseudomonadati</taxon>
        <taxon>Pseudomonadota</taxon>
        <taxon>Gammaproteobacteria</taxon>
        <taxon>Oceanospirillales</taxon>
        <taxon>Saccharospirillaceae</taxon>
        <taxon>Reinekea</taxon>
    </lineage>
</organism>
<dbReference type="SUPFAM" id="SSF53067">
    <property type="entry name" value="Actin-like ATPase domain"/>
    <property type="match status" value="2"/>
</dbReference>
<evidence type="ECO:0000256" key="5">
    <source>
        <dbReference type="ARBA" id="ARBA00011738"/>
    </source>
</evidence>
<protein>
    <recommendedName>
        <fullName evidence="15 16">Type III pantothenate kinase</fullName>
        <ecNumber evidence="6 16">2.7.1.33</ecNumber>
    </recommendedName>
    <alternativeName>
        <fullName evidence="16">PanK-III</fullName>
    </alternativeName>
    <alternativeName>
        <fullName evidence="16">Pantothenic acid kinase</fullName>
    </alternativeName>
</protein>
<dbReference type="Pfam" id="PF03309">
    <property type="entry name" value="Pan_kinase"/>
    <property type="match status" value="1"/>
</dbReference>
<comment type="cofactor">
    <cofactor evidence="16">
        <name>NH4(+)</name>
        <dbReference type="ChEBI" id="CHEBI:28938"/>
    </cofactor>
    <cofactor evidence="16">
        <name>K(+)</name>
        <dbReference type="ChEBI" id="CHEBI:29103"/>
    </cofactor>
    <text evidence="16">A monovalent cation. Ammonium or potassium.</text>
</comment>
<dbReference type="InterPro" id="IPR004619">
    <property type="entry name" value="Type_III_PanK"/>
</dbReference>
<gene>
    <name evidence="16" type="primary">coaX</name>
    <name evidence="17" type="ORF">REIFOR_03138</name>
</gene>
<reference evidence="17 18" key="1">
    <citation type="journal article" date="2017" name="Environ. Microbiol.">
        <title>Genomic and physiological analyses of 'Reinekea forsetii' reveal a versatile opportunistic lifestyle during spring algae blooms.</title>
        <authorList>
            <person name="Avci B."/>
            <person name="Hahnke R.L."/>
            <person name="Chafee M."/>
            <person name="Fischer T."/>
            <person name="Gruber-Vodicka H."/>
            <person name="Tegetmeyer H.E."/>
            <person name="Harder J."/>
            <person name="Fuchs B.M."/>
            <person name="Amann R.I."/>
            <person name="Teeling H."/>
        </authorList>
    </citation>
    <scope>NUCLEOTIDE SEQUENCE [LARGE SCALE GENOMIC DNA]</scope>
    <source>
        <strain evidence="17 18">Hel1_31_D35</strain>
    </source>
</reference>
<evidence type="ECO:0000256" key="2">
    <source>
        <dbReference type="ARBA" id="ARBA00001958"/>
    </source>
</evidence>
<dbReference type="GO" id="GO:0005524">
    <property type="term" value="F:ATP binding"/>
    <property type="evidence" value="ECO:0007669"/>
    <property type="project" value="UniProtKB-UniRule"/>
</dbReference>
<comment type="function">
    <text evidence="16">Catalyzes the phosphorylation of pantothenate (Pan), the first step in CoA biosynthesis.</text>
</comment>
<comment type="cofactor">
    <cofactor evidence="2">
        <name>K(+)</name>
        <dbReference type="ChEBI" id="CHEBI:29103"/>
    </cofactor>
</comment>
<evidence type="ECO:0000313" key="18">
    <source>
        <dbReference type="Proteomes" id="UP000229757"/>
    </source>
</evidence>
<evidence type="ECO:0000256" key="1">
    <source>
        <dbReference type="ARBA" id="ARBA00001206"/>
    </source>
</evidence>
<dbReference type="RefSeq" id="WP_100258456.1">
    <property type="nucleotide sequence ID" value="NZ_CP011797.1"/>
</dbReference>
<feature type="binding site" evidence="16">
    <location>
        <begin position="11"/>
        <end position="18"/>
    </location>
    <ligand>
        <name>ATP</name>
        <dbReference type="ChEBI" id="CHEBI:30616"/>
    </ligand>
</feature>
<dbReference type="PANTHER" id="PTHR34265">
    <property type="entry name" value="TYPE III PANTOTHENATE KINASE"/>
    <property type="match status" value="1"/>
</dbReference>
<feature type="binding site" evidence="16">
    <location>
        <position position="169"/>
    </location>
    <ligand>
        <name>substrate</name>
    </ligand>
</feature>
<dbReference type="AlphaFoldDB" id="A0A2K8KU79"/>
<dbReference type="Gene3D" id="3.30.420.40">
    <property type="match status" value="2"/>
</dbReference>
<evidence type="ECO:0000256" key="14">
    <source>
        <dbReference type="ARBA" id="ARBA00038036"/>
    </source>
</evidence>
<evidence type="ECO:0000256" key="13">
    <source>
        <dbReference type="ARBA" id="ARBA00022993"/>
    </source>
</evidence>
<keyword evidence="7 16" id="KW-0963">Cytoplasm</keyword>
<evidence type="ECO:0000256" key="9">
    <source>
        <dbReference type="ARBA" id="ARBA00022741"/>
    </source>
</evidence>
<keyword evidence="11 16" id="KW-0067">ATP-binding</keyword>
<feature type="binding site" evidence="16">
    <location>
        <position position="115"/>
    </location>
    <ligand>
        <name>K(+)</name>
        <dbReference type="ChEBI" id="CHEBI:29103"/>
    </ligand>
</feature>
<keyword evidence="18" id="KW-1185">Reference proteome</keyword>
<dbReference type="InterPro" id="IPR043129">
    <property type="entry name" value="ATPase_NBD"/>
</dbReference>
<comment type="similarity">
    <text evidence="14 16">Belongs to the type III pantothenate kinase family.</text>
</comment>
<dbReference type="PANTHER" id="PTHR34265:SF1">
    <property type="entry name" value="TYPE III PANTOTHENATE KINASE"/>
    <property type="match status" value="1"/>
</dbReference>
<comment type="pathway">
    <text evidence="4 16">Cofactor biosynthesis; coenzyme A biosynthesis; CoA from (R)-pantothenate: step 1/5.</text>
</comment>
<dbReference type="EMBL" id="CP011797">
    <property type="protein sequence ID" value="ATX78253.1"/>
    <property type="molecule type" value="Genomic_DNA"/>
</dbReference>
<evidence type="ECO:0000256" key="6">
    <source>
        <dbReference type="ARBA" id="ARBA00012102"/>
    </source>
</evidence>
<dbReference type="Proteomes" id="UP000229757">
    <property type="component" value="Chromosome"/>
</dbReference>
<keyword evidence="13 16" id="KW-0173">Coenzyme A biosynthesis</keyword>
<feature type="active site" description="Proton acceptor" evidence="16">
    <location>
        <position position="94"/>
    </location>
</feature>
<proteinExistence type="inferred from homology"/>
<dbReference type="GO" id="GO:0005737">
    <property type="term" value="C:cytoplasm"/>
    <property type="evidence" value="ECO:0007669"/>
    <property type="project" value="UniProtKB-SubCell"/>
</dbReference>
<comment type="catalytic activity">
    <reaction evidence="1 16">
        <text>(R)-pantothenate + ATP = (R)-4'-phosphopantothenate + ADP + H(+)</text>
        <dbReference type="Rhea" id="RHEA:16373"/>
        <dbReference type="ChEBI" id="CHEBI:10986"/>
        <dbReference type="ChEBI" id="CHEBI:15378"/>
        <dbReference type="ChEBI" id="CHEBI:29032"/>
        <dbReference type="ChEBI" id="CHEBI:30616"/>
        <dbReference type="ChEBI" id="CHEBI:456216"/>
        <dbReference type="EC" id="2.7.1.33"/>
    </reaction>
</comment>
<dbReference type="CDD" id="cd24015">
    <property type="entry name" value="ASKHA_NBD_PanK-III"/>
    <property type="match status" value="1"/>
</dbReference>
<evidence type="ECO:0000256" key="8">
    <source>
        <dbReference type="ARBA" id="ARBA00022679"/>
    </source>
</evidence>
<dbReference type="GO" id="GO:0004594">
    <property type="term" value="F:pantothenate kinase activity"/>
    <property type="evidence" value="ECO:0007669"/>
    <property type="project" value="UniProtKB-UniRule"/>
</dbReference>
<keyword evidence="16" id="KW-0479">Metal-binding</keyword>
<dbReference type="KEGG" id="rfo:REIFOR_03138"/>
<dbReference type="HAMAP" id="MF_01274">
    <property type="entry name" value="Pantothen_kinase_3"/>
    <property type="match status" value="1"/>
</dbReference>
<feature type="binding site" evidence="16">
    <location>
        <position position="118"/>
    </location>
    <ligand>
        <name>ATP</name>
        <dbReference type="ChEBI" id="CHEBI:30616"/>
    </ligand>
</feature>